<accession>A0A133KZ33</accession>
<dbReference type="AlphaFoldDB" id="A0A133KZ33"/>
<evidence type="ECO:0000313" key="6">
    <source>
        <dbReference type="Proteomes" id="UP000070376"/>
    </source>
</evidence>
<comment type="similarity">
    <text evidence="1">Belongs to the DnaB/DnaD family.</text>
</comment>
<feature type="compositionally biased region" description="Basic and acidic residues" evidence="2">
    <location>
        <begin position="448"/>
        <end position="465"/>
    </location>
</feature>
<reference evidence="6" key="1">
    <citation type="submission" date="2016-01" db="EMBL/GenBank/DDBJ databases">
        <authorList>
            <person name="Mitreva M."/>
            <person name="Pepin K.H."/>
            <person name="Mihindukulasuriya K.A."/>
            <person name="Fulton R."/>
            <person name="Fronick C."/>
            <person name="O'Laughlin M."/>
            <person name="Miner T."/>
            <person name="Herter B."/>
            <person name="Rosa B.A."/>
            <person name="Cordes M."/>
            <person name="Tomlinson C."/>
            <person name="Wollam A."/>
            <person name="Palsikar V.B."/>
            <person name="Mardis E.R."/>
            <person name="Wilson R.K."/>
        </authorList>
    </citation>
    <scope>NUCLEOTIDE SEQUENCE [LARGE SCALE GENOMIC DNA]</scope>
    <source>
        <strain evidence="6">GED7749B</strain>
    </source>
</reference>
<evidence type="ECO:0000256" key="2">
    <source>
        <dbReference type="SAM" id="MobiDB-lite"/>
    </source>
</evidence>
<dbReference type="Proteomes" id="UP000070376">
    <property type="component" value="Unassembled WGS sequence"/>
</dbReference>
<dbReference type="InterPro" id="IPR006343">
    <property type="entry name" value="DnaB/C_C"/>
</dbReference>
<dbReference type="Pfam" id="PF25888">
    <property type="entry name" value="WHD_DnaB"/>
    <property type="match status" value="1"/>
</dbReference>
<evidence type="ECO:0000256" key="1">
    <source>
        <dbReference type="ARBA" id="ARBA00093462"/>
    </source>
</evidence>
<protein>
    <submittedName>
        <fullName evidence="5">Replication initiation and membrane attachment protein, DnaB/DnaD family</fullName>
    </submittedName>
</protein>
<dbReference type="InterPro" id="IPR058660">
    <property type="entry name" value="WHD_DnaB"/>
</dbReference>
<feature type="domain" description="Replicative helicase loading/DNA remodeling protein DnaB N-terminal winged helix" evidence="4">
    <location>
        <begin position="8"/>
        <end position="269"/>
    </location>
</feature>
<dbReference type="PATRIC" id="fig|1398.22.peg.776"/>
<comment type="caution">
    <text evidence="5">The sequence shown here is derived from an EMBL/GenBank/DDBJ whole genome shotgun (WGS) entry which is preliminary data.</text>
</comment>
<proteinExistence type="inferred from homology"/>
<evidence type="ECO:0000259" key="3">
    <source>
        <dbReference type="Pfam" id="PF07261"/>
    </source>
</evidence>
<feature type="region of interest" description="Disordered" evidence="2">
    <location>
        <begin position="433"/>
        <end position="465"/>
    </location>
</feature>
<organism evidence="5 6">
    <name type="scientific">Heyndrickxia coagulans</name>
    <name type="common">Weizmannia coagulans</name>
    <dbReference type="NCBI Taxonomy" id="1398"/>
    <lineage>
        <taxon>Bacteria</taxon>
        <taxon>Bacillati</taxon>
        <taxon>Bacillota</taxon>
        <taxon>Bacilli</taxon>
        <taxon>Bacillales</taxon>
        <taxon>Bacillaceae</taxon>
        <taxon>Heyndrickxia</taxon>
    </lineage>
</organism>
<gene>
    <name evidence="5" type="ORF">HMPREF3213_00775</name>
</gene>
<name>A0A133KZ33_HEYCO</name>
<sequence>MKPIWNEIQPADRYRASSNGLLQDYDQKVISLLYQPLIGPQCYSLYMTLWNEVEVGRLWSEDWNHYHLMSFLSMNLSEIYEARLKLEGIGLLKTYMKQTDDIRMFIYELQPPLSPEQFFNDGLLNVFLYRQLGRTHFQRLKHFFSDRAVEPGEYRDITRSFQDVYAAKIGPEVLNEAEAQQLSRLEENRRYIEKTAAPVIKIENTHFNFDLLYANLRDELIPLRAITPEVREAIVKLSFLYGLNELDIKKILLQALTADLEIRVEDLRKIARSWYQIEHHDELPRLVDRFQPEADAKEQKEPENDEEKFLRYLETTSPRQMLIDFSGGSEPAKADLAAIEEVMFAQQLPLGVVNVLIQYVLFKTDMKLSKNYLEKVASHWARKKLKTAKEAMAFAKKEDRQYKQWLNNKEKNGTGRRKPVRVEKLPDWFKKEDQKTTATAVQADGESMEEKRKRLEKIREQYKKG</sequence>
<evidence type="ECO:0000259" key="4">
    <source>
        <dbReference type="Pfam" id="PF25888"/>
    </source>
</evidence>
<dbReference type="RefSeq" id="WP_035188397.1">
    <property type="nucleotide sequence ID" value="NZ_CP025437.1"/>
</dbReference>
<dbReference type="EMBL" id="LRPN01000027">
    <property type="protein sequence ID" value="KWZ84685.1"/>
    <property type="molecule type" value="Genomic_DNA"/>
</dbReference>
<feature type="domain" description="DnaB/C C-terminal" evidence="3">
    <location>
        <begin position="336"/>
        <end position="393"/>
    </location>
</feature>
<dbReference type="Pfam" id="PF07261">
    <property type="entry name" value="DnaB_2"/>
    <property type="match status" value="1"/>
</dbReference>
<evidence type="ECO:0000313" key="5">
    <source>
        <dbReference type="EMBL" id="KWZ84685.1"/>
    </source>
</evidence>